<evidence type="ECO:0000313" key="1">
    <source>
        <dbReference type="EMBL" id="CAK0839517.1"/>
    </source>
</evidence>
<keyword evidence="2" id="KW-1185">Reference proteome</keyword>
<proteinExistence type="predicted"/>
<reference evidence="1" key="1">
    <citation type="submission" date="2023-10" db="EMBL/GenBank/DDBJ databases">
        <authorList>
            <person name="Chen Y."/>
            <person name="Shah S."/>
            <person name="Dougan E. K."/>
            <person name="Thang M."/>
            <person name="Chan C."/>
        </authorList>
    </citation>
    <scope>NUCLEOTIDE SEQUENCE [LARGE SCALE GENOMIC DNA]</scope>
</reference>
<protein>
    <submittedName>
        <fullName evidence="1">Uncharacterized protein</fullName>
    </submittedName>
</protein>
<sequence>MHVLTAATAVHFEVDQLAKAAVDSDGELVPAALRVVRLSIVVAKLATVIFYRFHRWGGLFCFLSHCSCTYWRLERRSSTPCTTSRGLLARAWDQEQPDLRRDGLCRTRPQQLSATPRSQGLASSALSPPVPCSRAGRACLPAACLPVPRLSAKARAEGCIRAHAPAVVGEWVPSWGLRAGFLVDWPPLHGVAALFGGPGAREARS</sequence>
<name>A0ABN9T3I8_9DINO</name>
<dbReference type="Proteomes" id="UP001189429">
    <property type="component" value="Unassembled WGS sequence"/>
</dbReference>
<gene>
    <name evidence="1" type="ORF">PCOR1329_LOCUS35178</name>
</gene>
<evidence type="ECO:0000313" key="2">
    <source>
        <dbReference type="Proteomes" id="UP001189429"/>
    </source>
</evidence>
<accession>A0ABN9T3I8</accession>
<dbReference type="EMBL" id="CAUYUJ010014301">
    <property type="protein sequence ID" value="CAK0839517.1"/>
    <property type="molecule type" value="Genomic_DNA"/>
</dbReference>
<comment type="caution">
    <text evidence="1">The sequence shown here is derived from an EMBL/GenBank/DDBJ whole genome shotgun (WGS) entry which is preliminary data.</text>
</comment>
<organism evidence="1 2">
    <name type="scientific">Prorocentrum cordatum</name>
    <dbReference type="NCBI Taxonomy" id="2364126"/>
    <lineage>
        <taxon>Eukaryota</taxon>
        <taxon>Sar</taxon>
        <taxon>Alveolata</taxon>
        <taxon>Dinophyceae</taxon>
        <taxon>Prorocentrales</taxon>
        <taxon>Prorocentraceae</taxon>
        <taxon>Prorocentrum</taxon>
    </lineage>
</organism>